<dbReference type="Pfam" id="PF11874">
    <property type="entry name" value="DUF3394"/>
    <property type="match status" value="1"/>
</dbReference>
<dbReference type="PANTHER" id="PTHR43849:SF2">
    <property type="entry name" value="BLL3936 PROTEIN"/>
    <property type="match status" value="1"/>
</dbReference>
<keyword evidence="1" id="KW-0472">Membrane</keyword>
<dbReference type="InterPro" id="IPR021814">
    <property type="entry name" value="DUF3394"/>
</dbReference>
<keyword evidence="4" id="KW-1185">Reference proteome</keyword>
<feature type="transmembrane region" description="Helical" evidence="1">
    <location>
        <begin position="250"/>
        <end position="269"/>
    </location>
</feature>
<feature type="transmembrane region" description="Helical" evidence="1">
    <location>
        <begin position="547"/>
        <end position="567"/>
    </location>
</feature>
<feature type="transmembrane region" description="Helical" evidence="1">
    <location>
        <begin position="43"/>
        <end position="62"/>
    </location>
</feature>
<protein>
    <submittedName>
        <fullName evidence="3">Tripartite ATP-independent periplasmic transporter, DctM component</fullName>
    </submittedName>
</protein>
<evidence type="ECO:0000256" key="1">
    <source>
        <dbReference type="SAM" id="Phobius"/>
    </source>
</evidence>
<gene>
    <name evidence="3" type="ORF">MGLY_03120</name>
</gene>
<feature type="transmembrane region" description="Helical" evidence="1">
    <location>
        <begin position="156"/>
        <end position="177"/>
    </location>
</feature>
<evidence type="ECO:0000313" key="4">
    <source>
        <dbReference type="Proteomes" id="UP000425916"/>
    </source>
</evidence>
<feature type="transmembrane region" description="Helical" evidence="1">
    <location>
        <begin position="68"/>
        <end position="86"/>
    </location>
</feature>
<feature type="transmembrane region" description="Helical" evidence="1">
    <location>
        <begin position="321"/>
        <end position="343"/>
    </location>
</feature>
<dbReference type="OrthoDB" id="9759894at2"/>
<keyword evidence="1" id="KW-1133">Transmembrane helix</keyword>
<feature type="transmembrane region" description="Helical" evidence="1">
    <location>
        <begin position="429"/>
        <end position="449"/>
    </location>
</feature>
<feature type="transmembrane region" description="Helical" evidence="1">
    <location>
        <begin position="123"/>
        <end position="144"/>
    </location>
</feature>
<feature type="domain" description="TRAP C4-dicarboxylate transport system permease DctM subunit" evidence="2">
    <location>
        <begin position="141"/>
        <end position="568"/>
    </location>
</feature>
<dbReference type="InterPro" id="IPR011853">
    <property type="entry name" value="TRAP_DctM-Dct_fused"/>
</dbReference>
<dbReference type="Pfam" id="PF06808">
    <property type="entry name" value="DctM"/>
    <property type="match status" value="1"/>
</dbReference>
<evidence type="ECO:0000313" key="3">
    <source>
        <dbReference type="EMBL" id="QGP90989.1"/>
    </source>
</evidence>
<dbReference type="EMBL" id="CP046244">
    <property type="protein sequence ID" value="QGP90989.1"/>
    <property type="molecule type" value="Genomic_DNA"/>
</dbReference>
<feature type="transmembrane region" description="Helical" evidence="1">
    <location>
        <begin position="469"/>
        <end position="495"/>
    </location>
</feature>
<dbReference type="AlphaFoldDB" id="A0A6I5ZN14"/>
<evidence type="ECO:0000259" key="2">
    <source>
        <dbReference type="Pfam" id="PF06808"/>
    </source>
</evidence>
<feature type="transmembrane region" description="Helical" evidence="1">
    <location>
        <begin position="615"/>
        <end position="643"/>
    </location>
</feature>
<feature type="transmembrane region" description="Helical" evidence="1">
    <location>
        <begin position="363"/>
        <end position="386"/>
    </location>
</feature>
<dbReference type="NCBIfam" id="TIGR02123">
    <property type="entry name" value="TRAP_fused"/>
    <property type="match status" value="1"/>
</dbReference>
<feature type="transmembrane region" description="Helical" evidence="1">
    <location>
        <begin position="516"/>
        <end position="541"/>
    </location>
</feature>
<reference evidence="3 4" key="1">
    <citation type="submission" date="2019-11" db="EMBL/GenBank/DDBJ databases">
        <title>Genome sequence of Moorella glycerini DSM11254.</title>
        <authorList>
            <person name="Poehlein A."/>
            <person name="Boeer T."/>
            <person name="Daniel R."/>
        </authorList>
    </citation>
    <scope>NUCLEOTIDE SEQUENCE [LARGE SCALE GENOMIC DNA]</scope>
    <source>
        <strain evidence="3 4">DSM 11254</strain>
    </source>
</reference>
<proteinExistence type="predicted"/>
<accession>A0A6I5ZN14</accession>
<keyword evidence="1" id="KW-0812">Transmembrane</keyword>
<dbReference type="PANTHER" id="PTHR43849">
    <property type="entry name" value="BLL3936 PROTEIN"/>
    <property type="match status" value="1"/>
</dbReference>
<organism evidence="3 4">
    <name type="scientific">Neomoorella glycerini</name>
    <dbReference type="NCBI Taxonomy" id="55779"/>
    <lineage>
        <taxon>Bacteria</taxon>
        <taxon>Bacillati</taxon>
        <taxon>Bacillota</taxon>
        <taxon>Clostridia</taxon>
        <taxon>Neomoorellales</taxon>
        <taxon>Neomoorellaceae</taxon>
        <taxon>Neomoorella</taxon>
    </lineage>
</organism>
<feature type="transmembrane region" description="Helical" evidence="1">
    <location>
        <begin position="98"/>
        <end position="117"/>
    </location>
</feature>
<dbReference type="Proteomes" id="UP000425916">
    <property type="component" value="Chromosome"/>
</dbReference>
<dbReference type="InterPro" id="IPR010656">
    <property type="entry name" value="DctM"/>
</dbReference>
<feature type="transmembrane region" description="Helical" evidence="1">
    <location>
        <begin position="579"/>
        <end position="603"/>
    </location>
</feature>
<dbReference type="RefSeq" id="WP_156271427.1">
    <property type="nucleotide sequence ID" value="NZ_CP046244.1"/>
</dbReference>
<feature type="transmembrane region" description="Helical" evidence="1">
    <location>
        <begin position="197"/>
        <end position="221"/>
    </location>
</feature>
<sequence>MEKSEDLAIKGSGVTTEDQDTLLNLEGEARVVRLRTLRGKVGTFAYIVGVLMTLFHLYVLYVTSIDPWLFRGGHLVFASILVFLLIPANTRSPKDRPSVVDGLLIVASVATIIYVILDFRALMYRAGGALATPADMLFGLLAVIVVMEMMRRTSGYALPIIALFFIVYALVGPQLPGMLWHRGYSFNRIISFLFSPVGIYTIPLGVSAQYVFIFILFGTFLQRSGAGELFIKLALAVTGRSRGGIAKVPIISSALFGTISGSAVANVIVDGYLTIPPMKRAGFRAAVAGAIEAVASTGGQLMPPVMGAAAFLMSEVVGIPYYQIAIAAAIPAILYYVSLYWMVDFEAAKMGIQGLSRDKLPNLRRLIAGEGYLLLPLLGLIFVLVVMESSPTRAALWAILITLGSSWLKRERIFGLKGILDVMATAARGTMDIAATCAGAGIVIGILSLTGLGLKATSIILGFAGGNLWLALFLSMIITIILGMGLPTVAAYATAAAVIPPVLTQMGIPELAAHMFIFYFACLATITPPVAIAAYAAAAIAEAPMWAVGWTAVRIGLAGFIVPYMFVFGRELLFQGGPAAIGLAVLSALLGTTALAAAVQGWLLTRLTPVERVLLLAAALLLIKPGLLTDLMGYGIFAVIFAIQKVASRRKALEALDRELAKS</sequence>
<name>A0A6I5ZN14_9FIRM</name>